<comment type="activity regulation">
    <text evidence="3">The C-terminus inhibits activity; it has to move for the enzyme to be active. Activated by lipid-binding, which occurs via the C-terminus.</text>
</comment>
<organism evidence="8 9">
    <name type="scientific">Plastoroseomonas hellenica</name>
    <dbReference type="NCBI Taxonomy" id="2687306"/>
    <lineage>
        <taxon>Bacteria</taxon>
        <taxon>Pseudomonadati</taxon>
        <taxon>Pseudomonadota</taxon>
        <taxon>Alphaproteobacteria</taxon>
        <taxon>Acetobacterales</taxon>
        <taxon>Acetobacteraceae</taxon>
        <taxon>Plastoroseomonas</taxon>
    </lineage>
</organism>
<comment type="domain">
    <text evidence="3">Has 4 domains; the Pyr domain which binds the pyrimidine moiety of the thiamine pyrophosphate cofactor, the FAD-binding domain, the PP-binding domain which binds the pyrophosphate portion of thiamine pyrophosphate and the C-terminal membrane binding region. The C-terminus is held closely against the rest of the protein and covers the active site; during activation it unfolds from the rest of the protein and forms an amphipathic helix upon membrane binding, exposing the active site.</text>
</comment>
<dbReference type="Pfam" id="PF02776">
    <property type="entry name" value="TPP_enzyme_N"/>
    <property type="match status" value="1"/>
</dbReference>
<dbReference type="NCBIfam" id="NF006591">
    <property type="entry name" value="PRK09124.1"/>
    <property type="match status" value="1"/>
</dbReference>
<gene>
    <name evidence="3 8" type="primary">poxB</name>
    <name evidence="8" type="ORF">GXW71_23445</name>
</gene>
<dbReference type="GO" id="GO:0052737">
    <property type="term" value="F:pyruvate dehydrogenase (quinone) activity"/>
    <property type="evidence" value="ECO:0007669"/>
    <property type="project" value="UniProtKB-EC"/>
</dbReference>
<dbReference type="EC" id="1.2.5.1" evidence="3"/>
<feature type="binding site" evidence="3">
    <location>
        <position position="463"/>
    </location>
    <ligand>
        <name>Mg(2+)</name>
        <dbReference type="ChEBI" id="CHEBI:18420"/>
    </ligand>
</feature>
<feature type="binding site" evidence="3">
    <location>
        <begin position="463"/>
        <end position="469"/>
    </location>
    <ligand>
        <name>thiamine diphosphate</name>
        <dbReference type="ChEBI" id="CHEBI:58937"/>
    </ligand>
</feature>
<evidence type="ECO:0000313" key="9">
    <source>
        <dbReference type="Proteomes" id="UP001196870"/>
    </source>
</evidence>
<keyword evidence="3" id="KW-0472">Membrane</keyword>
<evidence type="ECO:0000259" key="7">
    <source>
        <dbReference type="Pfam" id="PF02776"/>
    </source>
</evidence>
<reference evidence="9" key="1">
    <citation type="journal article" date="2021" name="Syst. Appl. Microbiol.">
        <title>Roseomonas hellenica sp. nov., isolated from roots of wild-growing Alkanna tinctoria.</title>
        <authorList>
            <person name="Rat A."/>
            <person name="Naranjo H.D."/>
            <person name="Lebbe L."/>
            <person name="Cnockaert M."/>
            <person name="Krigas N."/>
            <person name="Grigoriadou K."/>
            <person name="Maloupa E."/>
            <person name="Willems A."/>
        </authorList>
    </citation>
    <scope>NUCLEOTIDE SEQUENCE [LARGE SCALE GENOMIC DNA]</scope>
    <source>
        <strain evidence="9">LMG 31523</strain>
    </source>
</reference>
<dbReference type="InterPro" id="IPR047211">
    <property type="entry name" value="POXB-like"/>
</dbReference>
<feature type="binding site" evidence="3">
    <location>
        <begin position="409"/>
        <end position="411"/>
    </location>
    <ligand>
        <name>thiamine diphosphate</name>
        <dbReference type="ChEBI" id="CHEBI:58937"/>
    </ligand>
</feature>
<dbReference type="InterPro" id="IPR029035">
    <property type="entry name" value="DHS-like_NAD/FAD-binding_dom"/>
</dbReference>
<comment type="cofactor">
    <cofactor evidence="3">
        <name>Mg(2+)</name>
        <dbReference type="ChEBI" id="CHEBI:18420"/>
    </cofactor>
    <text evidence="3">Binds 1 Mg(2+) ion per subunit.</text>
</comment>
<comment type="function">
    <text evidence="3">A peripheral cell membrane enzyme that catalyzes the oxidative decarboxylation of pyruvate to form acetate and CO(2). It channels electrons from the cytoplasm to the respiratory chain at the cell membrane via ubiquinone.</text>
</comment>
<accession>A0ABS5F468</accession>
<evidence type="ECO:0000256" key="2">
    <source>
        <dbReference type="ARBA" id="ARBA00023052"/>
    </source>
</evidence>
<comment type="subunit">
    <text evidence="3">Homotetramer.</text>
</comment>
<dbReference type="InterPro" id="IPR012000">
    <property type="entry name" value="Thiamin_PyroP_enz_cen_dom"/>
</dbReference>
<dbReference type="CDD" id="cd02014">
    <property type="entry name" value="TPP_POX"/>
    <property type="match status" value="1"/>
</dbReference>
<dbReference type="InterPro" id="IPR047210">
    <property type="entry name" value="TPP_PYR_POXB-like"/>
</dbReference>
<feature type="binding site" evidence="3">
    <location>
        <begin position="276"/>
        <end position="280"/>
    </location>
    <ligand>
        <name>FAD</name>
        <dbReference type="ChEBI" id="CHEBI:57692"/>
    </ligand>
</feature>
<keyword evidence="3" id="KW-0446">Lipid-binding</keyword>
<comment type="caution">
    <text evidence="8">The sequence shown here is derived from an EMBL/GenBank/DDBJ whole genome shotgun (WGS) entry which is preliminary data.</text>
</comment>
<feature type="binding site" evidence="3">
    <location>
        <position position="436"/>
    </location>
    <ligand>
        <name>Mg(2+)</name>
        <dbReference type="ChEBI" id="CHEBI:18420"/>
    </ligand>
</feature>
<keyword evidence="3" id="KW-0460">Magnesium</keyword>
<dbReference type="InterPro" id="IPR012001">
    <property type="entry name" value="Thiamin_PyroP_enz_TPP-bd_dom"/>
</dbReference>
<dbReference type="InterPro" id="IPR029061">
    <property type="entry name" value="THDP-binding"/>
</dbReference>
<feature type="region of interest" description="FAD-binding domain" evidence="3">
    <location>
        <begin position="185"/>
        <end position="336"/>
    </location>
</feature>
<keyword evidence="3 8" id="KW-0560">Oxidoreductase</keyword>
<comment type="caution">
    <text evidence="3">Lacks conserved residue(s) required for the propagation of feature annotation.</text>
</comment>
<feature type="site" description="Moves into active site upon enzyme activation, plays a role in electron transfer" evidence="3">
    <location>
        <position position="468"/>
    </location>
</feature>
<comment type="cofactor">
    <cofactor evidence="3">
        <name>thiamine diphosphate</name>
        <dbReference type="ChEBI" id="CHEBI:58937"/>
    </cofactor>
    <text evidence="3">Binds 1 thiamine pyrophosphate per subunit.</text>
</comment>
<keyword evidence="3" id="KW-0547">Nucleotide-binding</keyword>
<keyword evidence="3" id="KW-0479">Metal-binding</keyword>
<dbReference type="PROSITE" id="PS00187">
    <property type="entry name" value="TPP_ENZYMES"/>
    <property type="match status" value="1"/>
</dbReference>
<dbReference type="Proteomes" id="UP001196870">
    <property type="component" value="Unassembled WGS sequence"/>
</dbReference>
<dbReference type="SUPFAM" id="SSF52467">
    <property type="entry name" value="DHS-like NAD/FAD-binding domain"/>
    <property type="match status" value="1"/>
</dbReference>
<protein>
    <recommendedName>
        <fullName evidence="3">Pyruvate dehydrogenase [ubiquinone]</fullName>
        <ecNumber evidence="3">1.2.5.1</ecNumber>
    </recommendedName>
    <alternativeName>
        <fullName evidence="3">Pyruvate oxidase</fullName>
        <shortName evidence="3">POX</shortName>
    </alternativeName>
    <alternativeName>
        <fullName evidence="3">Pyruvate:ubiquinone-8 oxidoreductase</fullName>
    </alternativeName>
</protein>
<feature type="binding site" evidence="3">
    <location>
        <begin position="436"/>
        <end position="438"/>
    </location>
    <ligand>
        <name>thiamine diphosphate</name>
        <dbReference type="ChEBI" id="CHEBI:58937"/>
    </ligand>
</feature>
<evidence type="ECO:0000259" key="5">
    <source>
        <dbReference type="Pfam" id="PF00205"/>
    </source>
</evidence>
<dbReference type="InterPro" id="IPR047212">
    <property type="entry name" value="TPP_POXB-like"/>
</dbReference>
<keyword evidence="2 3" id="KW-0786">Thiamine pyrophosphate</keyword>
<keyword evidence="3" id="KW-1003">Cell membrane</keyword>
<dbReference type="HAMAP" id="MF_00850">
    <property type="entry name" value="POX"/>
    <property type="match status" value="1"/>
</dbReference>
<proteinExistence type="inferred from homology"/>
<name>A0ABS5F468_9PROT</name>
<feature type="domain" description="Thiamine pyrophosphate enzyme N-terminal TPP-binding" evidence="7">
    <location>
        <begin position="4"/>
        <end position="115"/>
    </location>
</feature>
<dbReference type="PANTHER" id="PTHR42981:SF2">
    <property type="entry name" value="PYRUVATE DEHYDROGENASE [UBIQUINONE]"/>
    <property type="match status" value="1"/>
</dbReference>
<evidence type="ECO:0000256" key="4">
    <source>
        <dbReference type="RuleBase" id="RU362132"/>
    </source>
</evidence>
<evidence type="ECO:0000259" key="6">
    <source>
        <dbReference type="Pfam" id="PF02775"/>
    </source>
</evidence>
<keyword evidence="3" id="KW-0274">FAD</keyword>
<dbReference type="InterPro" id="IPR011766">
    <property type="entry name" value="TPP_enzyme_TPP-bd"/>
</dbReference>
<comment type="cofactor">
    <cofactor evidence="3">
        <name>FAD</name>
        <dbReference type="ChEBI" id="CHEBI:57692"/>
    </cofactor>
    <text evidence="3">Binds 1 FAD per subunit.</text>
</comment>
<comment type="similarity">
    <text evidence="1 3 4">Belongs to the TPP enzyme family.</text>
</comment>
<keyword evidence="9" id="KW-1185">Reference proteome</keyword>
<dbReference type="CDD" id="cd07039">
    <property type="entry name" value="TPP_PYR_POX"/>
    <property type="match status" value="1"/>
</dbReference>
<keyword evidence="3 8" id="KW-0830">Ubiquinone</keyword>
<comment type="subcellular location">
    <subcellularLocation>
        <location evidence="3">Cell membrane</location>
        <topology evidence="3">Peripheral membrane protein</topology>
        <orientation evidence="3">Cytoplasmic side</orientation>
    </subcellularLocation>
</comment>
<feature type="binding site" evidence="3">
    <location>
        <position position="50"/>
    </location>
    <ligand>
        <name>thiamine diphosphate</name>
        <dbReference type="ChEBI" id="CHEBI:58937"/>
    </ligand>
</feature>
<dbReference type="Pfam" id="PF00205">
    <property type="entry name" value="TPP_enzyme_M"/>
    <property type="match status" value="1"/>
</dbReference>
<dbReference type="InterPro" id="IPR000399">
    <property type="entry name" value="TPP-bd_CS"/>
</dbReference>
<feature type="binding site" evidence="3">
    <location>
        <begin position="253"/>
        <end position="256"/>
    </location>
    <ligand>
        <name>FAD</name>
        <dbReference type="ChEBI" id="CHEBI:57692"/>
    </ligand>
</feature>
<feature type="domain" description="Thiamine pyrophosphate enzyme central" evidence="5">
    <location>
        <begin position="193"/>
        <end position="319"/>
    </location>
</feature>
<feature type="binding site" evidence="3">
    <location>
        <position position="294"/>
    </location>
    <ligand>
        <name>FAD</name>
        <dbReference type="ChEBI" id="CHEBI:57692"/>
    </ligand>
</feature>
<keyword evidence="3" id="KW-0285">Flavoprotein</keyword>
<dbReference type="PANTHER" id="PTHR42981">
    <property type="entry name" value="PYRUVATE DEHYDROGENASE [UBIQUINONE]"/>
    <property type="match status" value="1"/>
</dbReference>
<feature type="domain" description="Thiamine pyrophosphate enzyme TPP-binding" evidence="6">
    <location>
        <begin position="382"/>
        <end position="527"/>
    </location>
</feature>
<dbReference type="Gene3D" id="3.40.50.1220">
    <property type="entry name" value="TPP-binding domain"/>
    <property type="match status" value="1"/>
</dbReference>
<evidence type="ECO:0000256" key="1">
    <source>
        <dbReference type="ARBA" id="ARBA00007812"/>
    </source>
</evidence>
<dbReference type="SUPFAM" id="SSF52518">
    <property type="entry name" value="Thiamin diphosphate-binding fold (THDP-binding)"/>
    <property type="match status" value="2"/>
</dbReference>
<dbReference type="Gene3D" id="3.40.50.970">
    <property type="match status" value="2"/>
</dbReference>
<dbReference type="Pfam" id="PF02775">
    <property type="entry name" value="TPP_enzyme_C"/>
    <property type="match status" value="1"/>
</dbReference>
<feature type="region of interest" description="Membrane-binding domain" evidence="3">
    <location>
        <begin position="534"/>
        <end position="575"/>
    </location>
</feature>
<evidence type="ECO:0000256" key="3">
    <source>
        <dbReference type="HAMAP-Rule" id="MF_00850"/>
    </source>
</evidence>
<evidence type="ECO:0000313" key="8">
    <source>
        <dbReference type="EMBL" id="MBR0667332.1"/>
    </source>
</evidence>
<comment type="catalytic activity">
    <reaction evidence="3">
        <text>a ubiquinone + pyruvate + H2O = a ubiquinol + acetate + CO2</text>
        <dbReference type="Rhea" id="RHEA:27405"/>
        <dbReference type="Rhea" id="RHEA-COMP:9565"/>
        <dbReference type="Rhea" id="RHEA-COMP:9566"/>
        <dbReference type="ChEBI" id="CHEBI:15361"/>
        <dbReference type="ChEBI" id="CHEBI:15377"/>
        <dbReference type="ChEBI" id="CHEBI:16389"/>
        <dbReference type="ChEBI" id="CHEBI:16526"/>
        <dbReference type="ChEBI" id="CHEBI:17976"/>
        <dbReference type="ChEBI" id="CHEBI:30089"/>
        <dbReference type="EC" id="1.2.5.1"/>
    </reaction>
</comment>
<keyword evidence="3 8" id="KW-0670">Pyruvate</keyword>
<sequence>MARTVADQMVDTFAAAGVKRIYGIVGDSLNGFTDALRRHGGIQWLHVRHEEVAAFAAGAEAHLTDALAVCAGSCGPGNLHLINGLFDCHRSRVPVVAIAAHIPSAEIGSGYFQETHPEQLFRECSSYCELVSSAEQMPRVLEIAVRRATLERCVCVIVIPGDVALRPAPNAAATKPQGLVPSRPSVVPPAAAVEQLAELLNGAAKVTILAGGGCAGAHEEVVALARALGAPVVHAMRGKEHVEWDNPYDVGMTGLIGFSSGYYAMGACDALLMLGTDFPYRQFYPTEARIAQVDLRPEAIGRRVPVDVAVVGDVVSTARLLLPHLKTRQDQSHLDKCVRHYRAARGALDELAEGRAGGPLHPQQIARLASSLATEDAIFTCDVGLPTVWAARYLTMNGRRRLLGSFWHGSMANALAQAIGAQAACPGRQVVSLSGDGGFTMLMGDLLSLKQLDLPVKVIVFNNGALGFIELEQKSSGFLDTGTELQNPNFAAMAEAVGIKGVRIDDPAEAEAKLAEAFAHQGPVVVDAAVNRMELAMPPKVTAEMAKGFTLYMIKAILNGRADEIVDLARSNTFR</sequence>
<dbReference type="EMBL" id="JAAGBB010000033">
    <property type="protein sequence ID" value="MBR0667332.1"/>
    <property type="molecule type" value="Genomic_DNA"/>
</dbReference>
<dbReference type="InterPro" id="IPR044261">
    <property type="entry name" value="Pyruvate_dehydrogenase"/>
</dbReference>